<dbReference type="EMBL" id="SMZO01000006">
    <property type="protein sequence ID" value="TDL90674.1"/>
    <property type="molecule type" value="Genomic_DNA"/>
</dbReference>
<sequence>MEFEDLDPWHEQYYTIRDSNKKYQSLANFASHAQKRSTDFLVSFFLPLATSALAILKPEALSWLLSVFRIASE</sequence>
<protein>
    <submittedName>
        <fullName evidence="1">Uncharacterized protein</fullName>
    </submittedName>
</protein>
<dbReference type="RefSeq" id="WP_133341588.1">
    <property type="nucleotide sequence ID" value="NZ_SMZO01000006.1"/>
</dbReference>
<reference evidence="1 2" key="1">
    <citation type="submission" date="2019-03" db="EMBL/GenBank/DDBJ databases">
        <title>Rhodobacteraceae bacterium SM1902, a new member of the family Rhodobacteraceae isolated from Yantai.</title>
        <authorList>
            <person name="Sun Y."/>
        </authorList>
    </citation>
    <scope>NUCLEOTIDE SEQUENCE [LARGE SCALE GENOMIC DNA]</scope>
    <source>
        <strain evidence="1 2">SM1902</strain>
    </source>
</reference>
<evidence type="ECO:0000313" key="1">
    <source>
        <dbReference type="EMBL" id="TDL90674.1"/>
    </source>
</evidence>
<keyword evidence="2" id="KW-1185">Reference proteome</keyword>
<proteinExistence type="predicted"/>
<dbReference type="AlphaFoldDB" id="A0A4R6B393"/>
<evidence type="ECO:0000313" key="2">
    <source>
        <dbReference type="Proteomes" id="UP000294562"/>
    </source>
</evidence>
<dbReference type="Proteomes" id="UP000294562">
    <property type="component" value="Unassembled WGS sequence"/>
</dbReference>
<organism evidence="1 2">
    <name type="scientific">Meridianimarinicoccus aquatilis</name>
    <dbReference type="NCBI Taxonomy" id="2552766"/>
    <lineage>
        <taxon>Bacteria</taxon>
        <taxon>Pseudomonadati</taxon>
        <taxon>Pseudomonadota</taxon>
        <taxon>Alphaproteobacteria</taxon>
        <taxon>Rhodobacterales</taxon>
        <taxon>Paracoccaceae</taxon>
        <taxon>Meridianimarinicoccus</taxon>
    </lineage>
</organism>
<name>A0A4R6B393_9RHOB</name>
<accession>A0A4R6B393</accession>
<comment type="caution">
    <text evidence="1">The sequence shown here is derived from an EMBL/GenBank/DDBJ whole genome shotgun (WGS) entry which is preliminary data.</text>
</comment>
<gene>
    <name evidence="1" type="ORF">E2L05_03925</name>
</gene>